<evidence type="ECO:0000313" key="4">
    <source>
        <dbReference type="EMBL" id="SJK86081.1"/>
    </source>
</evidence>
<proteinExistence type="predicted"/>
<name>A0A1R4AAQ7_BABMR</name>
<organism evidence="4 5">
    <name type="scientific">Babesia microti (strain RI)</name>
    <dbReference type="NCBI Taxonomy" id="1133968"/>
    <lineage>
        <taxon>Eukaryota</taxon>
        <taxon>Sar</taxon>
        <taxon>Alveolata</taxon>
        <taxon>Apicomplexa</taxon>
        <taxon>Aconoidasida</taxon>
        <taxon>Piroplasmida</taxon>
        <taxon>Babesiidae</taxon>
        <taxon>Babesia</taxon>
    </lineage>
</organism>
<dbReference type="PRINTS" id="PR00625">
    <property type="entry name" value="JDOMAIN"/>
</dbReference>
<keyword evidence="2" id="KW-0472">Membrane</keyword>
<dbReference type="CDD" id="cd06257">
    <property type="entry name" value="DnaJ"/>
    <property type="match status" value="1"/>
</dbReference>
<evidence type="ECO:0000256" key="2">
    <source>
        <dbReference type="SAM" id="Phobius"/>
    </source>
</evidence>
<reference evidence="4 5" key="2">
    <citation type="journal article" date="2013" name="PLoS ONE">
        <title>Whole genome mapping and re-organization of the nuclear and mitochondrial genomes of Babesia microti isolates.</title>
        <authorList>
            <person name="Cornillot E."/>
            <person name="Dassouli A."/>
            <person name="Garg A."/>
            <person name="Pachikara N."/>
            <person name="Randazzo S."/>
            <person name="Depoix D."/>
            <person name="Carcy B."/>
            <person name="Delbecq S."/>
            <person name="Frutos R."/>
            <person name="Silva J.C."/>
            <person name="Sutton R."/>
            <person name="Krause P.J."/>
            <person name="Mamoun C.B."/>
        </authorList>
    </citation>
    <scope>NUCLEOTIDE SEQUENCE [LARGE SCALE GENOMIC DNA]</scope>
    <source>
        <strain evidence="4 5">RI</strain>
    </source>
</reference>
<dbReference type="Proteomes" id="UP000002899">
    <property type="component" value="Chromosome II"/>
</dbReference>
<keyword evidence="5" id="KW-1185">Reference proteome</keyword>
<dbReference type="InterPro" id="IPR001623">
    <property type="entry name" value="DnaJ_domain"/>
</dbReference>
<reference evidence="4 5" key="1">
    <citation type="journal article" date="2012" name="Nucleic Acids Res.">
        <title>Sequencing of the smallest Apicomplexan genome from the human pathogen Babesia microti.</title>
        <authorList>
            <person name="Cornillot E."/>
            <person name="Hadj-Kaddour K."/>
            <person name="Dassouli A."/>
            <person name="Noel B."/>
            <person name="Ranwez V."/>
            <person name="Vacherie B."/>
            <person name="Augagneur Y."/>
            <person name="Bres V."/>
            <person name="Duclos A."/>
            <person name="Randazzo S."/>
            <person name="Carcy B."/>
            <person name="Debierre-Grockiego F."/>
            <person name="Delbecq S."/>
            <person name="Moubri-Menage K."/>
            <person name="Shams-Eldin H."/>
            <person name="Usmani-Brown S."/>
            <person name="Bringaud F."/>
            <person name="Wincker P."/>
            <person name="Vivares C.P."/>
            <person name="Schwarz R.T."/>
            <person name="Schetters T.P."/>
            <person name="Krause P.J."/>
            <person name="Gorenflot A."/>
            <person name="Berry V."/>
            <person name="Barbe V."/>
            <person name="Ben Mamoun C."/>
        </authorList>
    </citation>
    <scope>NUCLEOTIDE SEQUENCE [LARGE SCALE GENOMIC DNA]</scope>
    <source>
        <strain evidence="4 5">RI</strain>
    </source>
</reference>
<evidence type="ECO:0000256" key="1">
    <source>
        <dbReference type="ARBA" id="ARBA00023186"/>
    </source>
</evidence>
<dbReference type="GO" id="GO:0042407">
    <property type="term" value="P:cristae formation"/>
    <property type="evidence" value="ECO:0007669"/>
    <property type="project" value="TreeGrafter"/>
</dbReference>
<accession>A0A1R4AAQ7</accession>
<dbReference type="GO" id="GO:0005739">
    <property type="term" value="C:mitochondrion"/>
    <property type="evidence" value="ECO:0007669"/>
    <property type="project" value="GOC"/>
</dbReference>
<feature type="transmembrane region" description="Helical" evidence="2">
    <location>
        <begin position="266"/>
        <end position="287"/>
    </location>
</feature>
<dbReference type="VEuPathDB" id="PiroplasmaDB:BMR1_02g03127"/>
<sequence>MQSNLSGQNTGIATGEEYLIRRDIIYRQCGQFNYYDALELTPSCSQNDIKKQYYKLAKLLHPDKSKTIDFSDAMSYITTAYDVLSDECLRAYYDYDNGLYIGGEIGKSSCLERVKSAVAAKRNAYLSKKIDSYWEYVADRWENGGLIIKKALYGDLSDPSKAIDVTVALQEMIENDELHINENEIVSFHTLPGFFTEIHDTFNTQLYILYIYMRCVHETTVANYSRINLPLKEHKVYFGYIRGPNNFLFDVWPKDKLEATAQMANIISSFTSPYITALTLGLALFMLHKRLKQ</sequence>
<reference evidence="4 5" key="3">
    <citation type="journal article" date="2016" name="Sci. Rep.">
        <title>Genome-wide diversity and gene expression profiling of Babesia microti isolates identify polymorphic genes that mediate host-pathogen interactions.</title>
        <authorList>
            <person name="Silva J.C."/>
            <person name="Cornillot E."/>
            <person name="McCracken C."/>
            <person name="Usmani-Brown S."/>
            <person name="Dwivedi A."/>
            <person name="Ifeonu O.O."/>
            <person name="Crabtree J."/>
            <person name="Gotia H.T."/>
            <person name="Virji A.Z."/>
            <person name="Reynes C."/>
            <person name="Colinge J."/>
            <person name="Kumar V."/>
            <person name="Lawres L."/>
            <person name="Pazzi J.E."/>
            <person name="Pablo J.V."/>
            <person name="Hung C."/>
            <person name="Brancato J."/>
            <person name="Kumari P."/>
            <person name="Orvis J."/>
            <person name="Tretina K."/>
            <person name="Chibucos M."/>
            <person name="Ott S."/>
            <person name="Sadzewicz L."/>
            <person name="Sengamalay N."/>
            <person name="Shetty A.C."/>
            <person name="Su Q."/>
            <person name="Tallon L."/>
            <person name="Fraser C.M."/>
            <person name="Frutos R."/>
            <person name="Molina D.M."/>
            <person name="Krause P.J."/>
            <person name="Ben Mamoun C."/>
        </authorList>
    </citation>
    <scope>NUCLEOTIDE SEQUENCE [LARGE SCALE GENOMIC DNA]</scope>
    <source>
        <strain evidence="4 5">RI</strain>
    </source>
</reference>
<dbReference type="Pfam" id="PF11875">
    <property type="entry name" value="DnaJ-like_C11_C"/>
    <property type="match status" value="1"/>
</dbReference>
<dbReference type="EMBL" id="FO082872">
    <property type="protein sequence ID" value="SJK86081.1"/>
    <property type="molecule type" value="Genomic_DNA"/>
</dbReference>
<dbReference type="InterPro" id="IPR052243">
    <property type="entry name" value="Mito_inner_membrane_organizer"/>
</dbReference>
<dbReference type="SUPFAM" id="SSF46565">
    <property type="entry name" value="Chaperone J-domain"/>
    <property type="match status" value="1"/>
</dbReference>
<evidence type="ECO:0000313" key="5">
    <source>
        <dbReference type="Proteomes" id="UP000002899"/>
    </source>
</evidence>
<dbReference type="KEGG" id="bmic:BMR1_02g03127"/>
<feature type="domain" description="J" evidence="3">
    <location>
        <begin position="33"/>
        <end position="97"/>
    </location>
</feature>
<dbReference type="OrthoDB" id="10250354at2759"/>
<dbReference type="Pfam" id="PF00226">
    <property type="entry name" value="DnaJ"/>
    <property type="match status" value="1"/>
</dbReference>
<keyword evidence="2" id="KW-1133">Transmembrane helix</keyword>
<dbReference type="Gene3D" id="1.10.287.110">
    <property type="entry name" value="DnaJ domain"/>
    <property type="match status" value="1"/>
</dbReference>
<keyword evidence="2" id="KW-0812">Transmembrane</keyword>
<dbReference type="AlphaFoldDB" id="A0A1R4AAQ7"/>
<keyword evidence="1" id="KW-0143">Chaperone</keyword>
<dbReference type="SMART" id="SM00271">
    <property type="entry name" value="DnaJ"/>
    <property type="match status" value="1"/>
</dbReference>
<dbReference type="InterPro" id="IPR036869">
    <property type="entry name" value="J_dom_sf"/>
</dbReference>
<dbReference type="PANTHER" id="PTHR44157:SF1">
    <property type="entry name" value="DNAJ HOMOLOG SUBFAMILY C MEMBER 11"/>
    <property type="match status" value="1"/>
</dbReference>
<evidence type="ECO:0000259" key="3">
    <source>
        <dbReference type="PROSITE" id="PS50076"/>
    </source>
</evidence>
<protein>
    <submittedName>
        <fullName evidence="4">DnaJ protein, putative</fullName>
    </submittedName>
</protein>
<dbReference type="PROSITE" id="PS50076">
    <property type="entry name" value="DNAJ_2"/>
    <property type="match status" value="1"/>
</dbReference>
<dbReference type="GeneID" id="24424408"/>
<dbReference type="PANTHER" id="PTHR44157">
    <property type="entry name" value="DNAJ HOMOLOG SUBFAMILY C MEMBER 11"/>
    <property type="match status" value="1"/>
</dbReference>
<gene>
    <name evidence="4" type="ORF">BMR1_02g03127</name>
</gene>
<dbReference type="RefSeq" id="XP_021338277.1">
    <property type="nucleotide sequence ID" value="XM_021481659.1"/>
</dbReference>
<dbReference type="InterPro" id="IPR024586">
    <property type="entry name" value="DnaJ-like_C11_C"/>
</dbReference>